<accession>A0A0S2DJF5</accession>
<dbReference type="STRING" id="69.GLE_3428"/>
<protein>
    <submittedName>
        <fullName evidence="1">Uncharacterized protein</fullName>
    </submittedName>
</protein>
<evidence type="ECO:0000313" key="2">
    <source>
        <dbReference type="Proteomes" id="UP000061569"/>
    </source>
</evidence>
<gene>
    <name evidence="1" type="ORF">GLE_3428</name>
</gene>
<dbReference type="EMBL" id="CP013140">
    <property type="protein sequence ID" value="ALN58773.1"/>
    <property type="molecule type" value="Genomic_DNA"/>
</dbReference>
<evidence type="ECO:0000313" key="1">
    <source>
        <dbReference type="EMBL" id="ALN58773.1"/>
    </source>
</evidence>
<dbReference type="Proteomes" id="UP000061569">
    <property type="component" value="Chromosome"/>
</dbReference>
<sequence length="69" mass="7741">MRIGLSHRRTVVVVQWRRWRERIKAIPLRPCEKANAALCASPGRALSSSVFACDAFFCASQRAHNASND</sequence>
<proteinExistence type="predicted"/>
<dbReference type="PATRIC" id="fig|69.6.peg.3378"/>
<name>A0A0S2DJF5_LYSEN</name>
<reference evidence="1 2" key="1">
    <citation type="submission" date="2015-11" db="EMBL/GenBank/DDBJ databases">
        <title>Genome sequences of Lysobacter enzymogenes strain C3 and Lysobacter antibioticus ATCC 29479.</title>
        <authorList>
            <person name="Kobayashi D.Y."/>
        </authorList>
    </citation>
    <scope>NUCLEOTIDE SEQUENCE [LARGE SCALE GENOMIC DNA]</scope>
    <source>
        <strain evidence="1 2">C3</strain>
    </source>
</reference>
<organism evidence="1 2">
    <name type="scientific">Lysobacter enzymogenes</name>
    <dbReference type="NCBI Taxonomy" id="69"/>
    <lineage>
        <taxon>Bacteria</taxon>
        <taxon>Pseudomonadati</taxon>
        <taxon>Pseudomonadota</taxon>
        <taxon>Gammaproteobacteria</taxon>
        <taxon>Lysobacterales</taxon>
        <taxon>Lysobacteraceae</taxon>
        <taxon>Lysobacter</taxon>
    </lineage>
</organism>
<dbReference type="KEGG" id="lez:GLE_3428"/>
<dbReference type="AlphaFoldDB" id="A0A0S2DJF5"/>